<dbReference type="RefSeq" id="WP_138747929.1">
    <property type="nucleotide sequence ID" value="NZ_VCLB01000004.1"/>
</dbReference>
<keyword evidence="2" id="KW-0808">Transferase</keyword>
<reference evidence="2 3" key="2">
    <citation type="submission" date="2019-06" db="EMBL/GenBank/DDBJ databases">
        <title>Martelella lutilitoris sp. nov., isolated from a tidal mudflat.</title>
        <authorList>
            <person name="Kim Y.-J."/>
        </authorList>
    </citation>
    <scope>NUCLEOTIDE SEQUENCE [LARGE SCALE GENOMIC DNA]</scope>
    <source>
        <strain evidence="2 3">GH2-6</strain>
    </source>
</reference>
<sequence length="299" mass="33884">MPAKPIIPARAGSISSDADTMSSLSNRPEGRLPEVGLSVLTWKSPKTLERTLRSLRPVSDLFSERKVVCQEGSAEEMEIARTFGFEPVATDRNLGIQEGLARCGEVLSTERIVIVEGDNTLVEKASARDLMMRAFALFDAHEMTAFQLSGRNEALSKRFLRYWKPDEPLRKTLRGYLRPGAARFRVHESFAMPRTPENGNRYLKRLEDELFLTRSDCISWSNRPFLTTRSFFLGPLMTFARQHPGKKRVNGLADLEHPINCPANRKWWQGLHAKIGVAYPGLFEHGRLERPASDEKTEL</sequence>
<feature type="region of interest" description="Disordered" evidence="1">
    <location>
        <begin position="1"/>
        <end position="29"/>
    </location>
</feature>
<evidence type="ECO:0000313" key="2">
    <source>
        <dbReference type="EMBL" id="TNB48223.1"/>
    </source>
</evidence>
<accession>A0A5C4JS52</accession>
<dbReference type="AlphaFoldDB" id="A0A5C4JS52"/>
<gene>
    <name evidence="2" type="ORF">FF124_07765</name>
</gene>
<comment type="caution">
    <text evidence="2">The sequence shown here is derived from an EMBL/GenBank/DDBJ whole genome shotgun (WGS) entry which is preliminary data.</text>
</comment>
<dbReference type="Proteomes" id="UP000307874">
    <property type="component" value="Unassembled WGS sequence"/>
</dbReference>
<organism evidence="2 3">
    <name type="scientific">Martelella lutilitoris</name>
    <dbReference type="NCBI Taxonomy" id="2583532"/>
    <lineage>
        <taxon>Bacteria</taxon>
        <taxon>Pseudomonadati</taxon>
        <taxon>Pseudomonadota</taxon>
        <taxon>Alphaproteobacteria</taxon>
        <taxon>Hyphomicrobiales</taxon>
        <taxon>Aurantimonadaceae</taxon>
        <taxon>Martelella</taxon>
    </lineage>
</organism>
<evidence type="ECO:0000256" key="1">
    <source>
        <dbReference type="SAM" id="MobiDB-lite"/>
    </source>
</evidence>
<protein>
    <submittedName>
        <fullName evidence="2">Glycosyltransferase family 2 protein</fullName>
    </submittedName>
</protein>
<dbReference type="GO" id="GO:0016740">
    <property type="term" value="F:transferase activity"/>
    <property type="evidence" value="ECO:0007669"/>
    <property type="project" value="UniProtKB-KW"/>
</dbReference>
<evidence type="ECO:0000313" key="3">
    <source>
        <dbReference type="Proteomes" id="UP000307874"/>
    </source>
</evidence>
<dbReference type="OrthoDB" id="197789at2"/>
<feature type="compositionally biased region" description="Polar residues" evidence="1">
    <location>
        <begin position="13"/>
        <end position="26"/>
    </location>
</feature>
<dbReference type="EMBL" id="VCLB01000004">
    <property type="protein sequence ID" value="TNB48223.1"/>
    <property type="molecule type" value="Genomic_DNA"/>
</dbReference>
<keyword evidence="3" id="KW-1185">Reference proteome</keyword>
<proteinExistence type="predicted"/>
<name>A0A5C4JS52_9HYPH</name>
<reference evidence="2 3" key="1">
    <citation type="submission" date="2019-05" db="EMBL/GenBank/DDBJ databases">
        <authorList>
            <person name="Lee S.D."/>
        </authorList>
    </citation>
    <scope>NUCLEOTIDE SEQUENCE [LARGE SCALE GENOMIC DNA]</scope>
    <source>
        <strain evidence="2 3">GH2-6</strain>
    </source>
</reference>